<evidence type="ECO:0000313" key="3">
    <source>
        <dbReference type="EMBL" id="GBG32075.1"/>
    </source>
</evidence>
<gene>
    <name evidence="3" type="ORF">FCC1311_083002</name>
</gene>
<evidence type="ECO:0000313" key="4">
    <source>
        <dbReference type="Proteomes" id="UP000241890"/>
    </source>
</evidence>
<dbReference type="InterPro" id="IPR002347">
    <property type="entry name" value="SDR_fam"/>
</dbReference>
<keyword evidence="2" id="KW-0560">Oxidoreductase</keyword>
<name>A0A2R5GN83_9STRA</name>
<dbReference type="PANTHER" id="PTHR24320:SF148">
    <property type="entry name" value="NAD(P)-BINDING ROSSMANN-FOLD SUPERFAMILY PROTEIN"/>
    <property type="match status" value="1"/>
</dbReference>
<keyword evidence="4" id="KW-1185">Reference proteome</keyword>
<dbReference type="GO" id="GO:0016491">
    <property type="term" value="F:oxidoreductase activity"/>
    <property type="evidence" value="ECO:0007669"/>
    <property type="project" value="UniProtKB-KW"/>
</dbReference>
<evidence type="ECO:0000256" key="1">
    <source>
        <dbReference type="ARBA" id="ARBA00006484"/>
    </source>
</evidence>
<protein>
    <submittedName>
        <fullName evidence="3">Dehydrogenase/reductase SDR family member 13</fullName>
    </submittedName>
</protein>
<dbReference type="EMBL" id="BEYU01000114">
    <property type="protein sequence ID" value="GBG32075.1"/>
    <property type="molecule type" value="Genomic_DNA"/>
</dbReference>
<dbReference type="PANTHER" id="PTHR24320">
    <property type="entry name" value="RETINOL DEHYDROGENASE"/>
    <property type="match status" value="1"/>
</dbReference>
<dbReference type="InParanoid" id="A0A2R5GN83"/>
<dbReference type="Gene3D" id="3.40.50.720">
    <property type="entry name" value="NAD(P)-binding Rossmann-like Domain"/>
    <property type="match status" value="1"/>
</dbReference>
<dbReference type="InterPro" id="IPR036291">
    <property type="entry name" value="NAD(P)-bd_dom_sf"/>
</dbReference>
<comment type="caution">
    <text evidence="3">The sequence shown here is derived from an EMBL/GenBank/DDBJ whole genome shotgun (WGS) entry which is preliminary data.</text>
</comment>
<dbReference type="OrthoDB" id="157221at2759"/>
<organism evidence="3 4">
    <name type="scientific">Hondaea fermentalgiana</name>
    <dbReference type="NCBI Taxonomy" id="2315210"/>
    <lineage>
        <taxon>Eukaryota</taxon>
        <taxon>Sar</taxon>
        <taxon>Stramenopiles</taxon>
        <taxon>Bigyra</taxon>
        <taxon>Labyrinthulomycetes</taxon>
        <taxon>Thraustochytrida</taxon>
        <taxon>Thraustochytriidae</taxon>
        <taxon>Hondaea</taxon>
    </lineage>
</organism>
<dbReference type="SUPFAM" id="SSF51735">
    <property type="entry name" value="NAD(P)-binding Rossmann-fold domains"/>
    <property type="match status" value="1"/>
</dbReference>
<dbReference type="Pfam" id="PF00106">
    <property type="entry name" value="adh_short"/>
    <property type="match status" value="2"/>
</dbReference>
<sequence length="368" mass="39822">MASTELRKAAAPSDLRGRLAVVTGSTSGIGLALARELVSRGASVVVHGRAQERCELVARQLRTAAAADGQRVWALAADLSDLARVKTLAETLLREQNTIDLLFLNAGMSYAGYKGPSTSESSGLDILYTSNVLAPAMLASMLVPLLERSSLPGRVVFTSSVLEWGGNPDCLARPAAFTRTPKAELAAYADSKLALNVFAAELADRLRQRDSQIRVRVLAPGMVQSNIAVPLDQRTQRISSLDGPPAPEWRRFAPEQGARYTLSAAFVEDDMEHASDASSAQNGTTQHFLASFRVLAPYRTLDFLLRGREPFVLRTAALWVAENLQKLSSAAEDELYLWPAHAACLDAAFRAHLWAAWDAQLPISLLAE</sequence>
<comment type="similarity">
    <text evidence="1">Belongs to the short-chain dehydrogenases/reductases (SDR) family.</text>
</comment>
<proteinExistence type="inferred from homology"/>
<dbReference type="PRINTS" id="PR00081">
    <property type="entry name" value="GDHRDH"/>
</dbReference>
<dbReference type="Proteomes" id="UP000241890">
    <property type="component" value="Unassembled WGS sequence"/>
</dbReference>
<reference evidence="3 4" key="1">
    <citation type="submission" date="2017-12" db="EMBL/GenBank/DDBJ databases">
        <title>Sequencing, de novo assembly and annotation of complete genome of a new Thraustochytrid species, strain FCC1311.</title>
        <authorList>
            <person name="Sedici K."/>
            <person name="Godart F."/>
            <person name="Aiese Cigliano R."/>
            <person name="Sanseverino W."/>
            <person name="Barakat M."/>
            <person name="Ortet P."/>
            <person name="Marechal E."/>
            <person name="Cagnac O."/>
            <person name="Amato A."/>
        </authorList>
    </citation>
    <scope>NUCLEOTIDE SEQUENCE [LARGE SCALE GENOMIC DNA]</scope>
</reference>
<accession>A0A2R5GN83</accession>
<evidence type="ECO:0000256" key="2">
    <source>
        <dbReference type="ARBA" id="ARBA00023002"/>
    </source>
</evidence>
<dbReference type="AlphaFoldDB" id="A0A2R5GN83"/>